<dbReference type="GO" id="GO:0004725">
    <property type="term" value="F:protein tyrosine phosphatase activity"/>
    <property type="evidence" value="ECO:0007669"/>
    <property type="project" value="InterPro"/>
</dbReference>
<dbReference type="SUPFAM" id="SSF52799">
    <property type="entry name" value="(Phosphotyrosine protein) phosphatases II"/>
    <property type="match status" value="1"/>
</dbReference>
<evidence type="ECO:0000259" key="1">
    <source>
        <dbReference type="PROSITE" id="PS50055"/>
    </source>
</evidence>
<dbReference type="InterPro" id="IPR029021">
    <property type="entry name" value="Prot-tyrosine_phosphatase-like"/>
</dbReference>
<proteinExistence type="predicted"/>
<dbReference type="CDD" id="cd00047">
    <property type="entry name" value="PTPc"/>
    <property type="match status" value="1"/>
</dbReference>
<dbReference type="SMART" id="SM00194">
    <property type="entry name" value="PTPc"/>
    <property type="match status" value="1"/>
</dbReference>
<organism evidence="2">
    <name type="scientific">Microplitis similis bracovirus</name>
    <dbReference type="NCBI Taxonomy" id="2487141"/>
    <lineage>
        <taxon>Viruses</taxon>
        <taxon>Viruses incertae sedis</taxon>
        <taxon>Polydnaviriformidae</taxon>
        <taxon>Bracoviriform</taxon>
    </lineage>
</organism>
<dbReference type="EMBL" id="MG953200">
    <property type="protein sequence ID" value="AYU58931.1"/>
    <property type="molecule type" value="Genomic_DNA"/>
</dbReference>
<dbReference type="InterPro" id="IPR000242">
    <property type="entry name" value="PTP_cat"/>
</dbReference>
<evidence type="ECO:0000313" key="2">
    <source>
        <dbReference type="EMBL" id="AYU58931.1"/>
    </source>
</evidence>
<dbReference type="PROSITE" id="PS50055">
    <property type="entry name" value="TYR_PHOSPHATASE_PTP"/>
    <property type="match status" value="1"/>
</dbReference>
<dbReference type="Gene3D" id="3.90.190.10">
    <property type="entry name" value="Protein tyrosine phosphatase superfamily"/>
    <property type="match status" value="1"/>
</dbReference>
<dbReference type="PANTHER" id="PTHR19134">
    <property type="entry name" value="RECEPTOR-TYPE TYROSINE-PROTEIN PHOSPHATASE"/>
    <property type="match status" value="1"/>
</dbReference>
<reference evidence="2" key="1">
    <citation type="submission" date="2018-02" db="EMBL/GenBank/DDBJ databases">
        <title>Identification of a novel virus in wasp, Microplitis similis bracovirus: a possible new species of Polydnaviridae.</title>
        <authorList>
            <person name="He L."/>
            <person name="Yu H."/>
            <person name="Ouyang Y."/>
            <person name="Peng J."/>
            <person name="Huang G."/>
        </authorList>
    </citation>
    <scope>NUCLEOTIDE SEQUENCE</scope>
</reference>
<name>A0A3G4R8S5_9VIRU</name>
<dbReference type="Pfam" id="PF00102">
    <property type="entry name" value="Y_phosphatase"/>
    <property type="match status" value="1"/>
</dbReference>
<protein>
    <submittedName>
        <fullName evidence="2">Protein tyrosine phosphatase 6</fullName>
    </submittedName>
</protein>
<feature type="domain" description="Tyrosine-protein phosphatase" evidence="1">
    <location>
        <begin position="1"/>
        <end position="118"/>
    </location>
</feature>
<accession>A0A3G4R8S5</accession>
<sequence>MQGPMKNTVADFWKVVWQQHSHVIVMLTKIKEGGNEKCHQYWCPYENNLLVTEEYIIETLRITVRPNYIRTFLEITNRTTQRSRKITHFQCLHWPEHSTPSDLAWFVDFLRMANRVRKAVHENILGRFQRVF</sequence>
<dbReference type="InterPro" id="IPR050348">
    <property type="entry name" value="Protein-Tyr_Phosphatase"/>
</dbReference>
<dbReference type="PANTHER" id="PTHR19134:SF559">
    <property type="entry name" value="TYROSINE-PROTEIN PHOSPHATASE DOMAIN-CONTAINING PROTEIN"/>
    <property type="match status" value="1"/>
</dbReference>